<gene>
    <name evidence="7 10" type="primary">lysS</name>
    <name evidence="10" type="ORF">GWK48_04485</name>
</gene>
<evidence type="ECO:0000313" key="10">
    <source>
        <dbReference type="EMBL" id="QKQ99746.1"/>
    </source>
</evidence>
<comment type="catalytic activity">
    <reaction evidence="6 7 8">
        <text>tRNA(Lys) + L-lysine + ATP = L-lysyl-tRNA(Lys) + AMP + diphosphate</text>
        <dbReference type="Rhea" id="RHEA:20792"/>
        <dbReference type="Rhea" id="RHEA-COMP:9696"/>
        <dbReference type="Rhea" id="RHEA-COMP:9697"/>
        <dbReference type="ChEBI" id="CHEBI:30616"/>
        <dbReference type="ChEBI" id="CHEBI:32551"/>
        <dbReference type="ChEBI" id="CHEBI:33019"/>
        <dbReference type="ChEBI" id="CHEBI:78442"/>
        <dbReference type="ChEBI" id="CHEBI:78529"/>
        <dbReference type="ChEBI" id="CHEBI:456215"/>
        <dbReference type="EC" id="6.1.1.6"/>
    </reaction>
</comment>
<keyword evidence="7 8" id="KW-0460">Magnesium</keyword>
<dbReference type="InterPro" id="IPR012340">
    <property type="entry name" value="NA-bd_OB-fold"/>
</dbReference>
<dbReference type="Gene3D" id="2.40.50.140">
    <property type="entry name" value="Nucleic acid-binding proteins"/>
    <property type="match status" value="1"/>
</dbReference>
<comment type="cofactor">
    <cofactor evidence="7 8">
        <name>Mg(2+)</name>
        <dbReference type="ChEBI" id="CHEBI:18420"/>
    </cofactor>
    <text evidence="7 8">Binds 3 Mg(2+) ions per subunit.</text>
</comment>
<comment type="subcellular location">
    <subcellularLocation>
        <location evidence="7">Cytoplasm</location>
    </subcellularLocation>
</comment>
<dbReference type="SUPFAM" id="SSF50249">
    <property type="entry name" value="Nucleic acid-binding proteins"/>
    <property type="match status" value="1"/>
</dbReference>
<dbReference type="RefSeq" id="WP_174630014.1">
    <property type="nucleotide sequence ID" value="NZ_CP049074.1"/>
</dbReference>
<dbReference type="Pfam" id="PF01336">
    <property type="entry name" value="tRNA_anti-codon"/>
    <property type="match status" value="1"/>
</dbReference>
<dbReference type="GeneID" id="55641180"/>
<evidence type="ECO:0000256" key="3">
    <source>
        <dbReference type="ARBA" id="ARBA00022741"/>
    </source>
</evidence>
<dbReference type="GO" id="GO:0005524">
    <property type="term" value="F:ATP binding"/>
    <property type="evidence" value="ECO:0007669"/>
    <property type="project" value="UniProtKB-UniRule"/>
</dbReference>
<organism evidence="10 11">
    <name type="scientific">Metallosphaera tengchongensis</name>
    <dbReference type="NCBI Taxonomy" id="1532350"/>
    <lineage>
        <taxon>Archaea</taxon>
        <taxon>Thermoproteota</taxon>
        <taxon>Thermoprotei</taxon>
        <taxon>Sulfolobales</taxon>
        <taxon>Sulfolobaceae</taxon>
        <taxon>Metallosphaera</taxon>
    </lineage>
</organism>
<evidence type="ECO:0000256" key="8">
    <source>
        <dbReference type="RuleBase" id="RU000336"/>
    </source>
</evidence>
<dbReference type="InterPro" id="IPR004365">
    <property type="entry name" value="NA-bd_OB_tRNA"/>
</dbReference>
<protein>
    <recommendedName>
        <fullName evidence="7">Lysine--tRNA ligase</fullName>
        <ecNumber evidence="7">6.1.1.6</ecNumber>
    </recommendedName>
    <alternativeName>
        <fullName evidence="7">Lysyl-tRNA synthetase</fullName>
        <shortName evidence="7">LysRS</shortName>
    </alternativeName>
</protein>
<feature type="binding site" evidence="7">
    <location>
        <position position="400"/>
    </location>
    <ligand>
        <name>Mg(2+)</name>
        <dbReference type="ChEBI" id="CHEBI:18420"/>
        <label>1</label>
    </ligand>
</feature>
<dbReference type="CDD" id="cd04322">
    <property type="entry name" value="LysRS_N"/>
    <property type="match status" value="1"/>
</dbReference>
<accession>A0A6N0NUF0</accession>
<dbReference type="Gene3D" id="3.30.930.10">
    <property type="entry name" value="Bira Bifunctional Protein, Domain 2"/>
    <property type="match status" value="1"/>
</dbReference>
<dbReference type="PRINTS" id="PR00982">
    <property type="entry name" value="TRNASYNTHLYS"/>
</dbReference>
<dbReference type="SUPFAM" id="SSF55681">
    <property type="entry name" value="Class II aaRS and biotin synthetases"/>
    <property type="match status" value="1"/>
</dbReference>
<feature type="binding site" evidence="7">
    <location>
        <position position="407"/>
    </location>
    <ligand>
        <name>Mg(2+)</name>
        <dbReference type="ChEBI" id="CHEBI:18420"/>
        <label>1</label>
    </ligand>
</feature>
<keyword evidence="1 7" id="KW-0436">Ligase</keyword>
<dbReference type="Proteomes" id="UP000509301">
    <property type="component" value="Chromosome"/>
</dbReference>
<dbReference type="GO" id="GO:0005829">
    <property type="term" value="C:cytosol"/>
    <property type="evidence" value="ECO:0007669"/>
    <property type="project" value="TreeGrafter"/>
</dbReference>
<dbReference type="HAMAP" id="MF_00252">
    <property type="entry name" value="Lys_tRNA_synth_class2"/>
    <property type="match status" value="1"/>
</dbReference>
<dbReference type="AlphaFoldDB" id="A0A6N0NUF0"/>
<evidence type="ECO:0000256" key="1">
    <source>
        <dbReference type="ARBA" id="ARBA00022598"/>
    </source>
</evidence>
<feature type="binding site" evidence="7">
    <location>
        <position position="407"/>
    </location>
    <ligand>
        <name>Mg(2+)</name>
        <dbReference type="ChEBI" id="CHEBI:18420"/>
        <label>2</label>
    </ligand>
</feature>
<comment type="subunit">
    <text evidence="7">Homodimer.</text>
</comment>
<keyword evidence="3 7" id="KW-0547">Nucleotide-binding</keyword>
<dbReference type="InterPro" id="IPR002313">
    <property type="entry name" value="Lys-tRNA-ligase_II"/>
</dbReference>
<dbReference type="InterPro" id="IPR006195">
    <property type="entry name" value="aa-tRNA-synth_II"/>
</dbReference>
<keyword evidence="2 7" id="KW-0479">Metal-binding</keyword>
<dbReference type="InterPro" id="IPR004364">
    <property type="entry name" value="Aa-tRNA-synt_II"/>
</dbReference>
<evidence type="ECO:0000256" key="7">
    <source>
        <dbReference type="HAMAP-Rule" id="MF_00252"/>
    </source>
</evidence>
<keyword evidence="7" id="KW-0963">Cytoplasm</keyword>
<dbReference type="GO" id="GO:0000287">
    <property type="term" value="F:magnesium ion binding"/>
    <property type="evidence" value="ECO:0007669"/>
    <property type="project" value="UniProtKB-UniRule"/>
</dbReference>
<comment type="similarity">
    <text evidence="7">Belongs to the class-II aminoacyl-tRNA synthetase family.</text>
</comment>
<evidence type="ECO:0000256" key="4">
    <source>
        <dbReference type="ARBA" id="ARBA00022840"/>
    </source>
</evidence>
<dbReference type="EC" id="6.1.1.6" evidence="7"/>
<dbReference type="PANTHER" id="PTHR42918">
    <property type="entry name" value="LYSYL-TRNA SYNTHETASE"/>
    <property type="match status" value="1"/>
</dbReference>
<evidence type="ECO:0000313" key="11">
    <source>
        <dbReference type="Proteomes" id="UP000509301"/>
    </source>
</evidence>
<dbReference type="GO" id="GO:0004824">
    <property type="term" value="F:lysine-tRNA ligase activity"/>
    <property type="evidence" value="ECO:0007669"/>
    <property type="project" value="UniProtKB-UniRule"/>
</dbReference>
<dbReference type="PROSITE" id="PS50862">
    <property type="entry name" value="AA_TRNA_LIGASE_II"/>
    <property type="match status" value="1"/>
</dbReference>
<dbReference type="CDD" id="cd00775">
    <property type="entry name" value="LysRS_core"/>
    <property type="match status" value="1"/>
</dbReference>
<keyword evidence="7" id="KW-0648">Protein biosynthesis</keyword>
<dbReference type="NCBIfam" id="NF001756">
    <property type="entry name" value="PRK00484.1"/>
    <property type="match status" value="1"/>
</dbReference>
<dbReference type="NCBIfam" id="TIGR00499">
    <property type="entry name" value="lysS_bact"/>
    <property type="match status" value="1"/>
</dbReference>
<evidence type="ECO:0000259" key="9">
    <source>
        <dbReference type="PROSITE" id="PS50862"/>
    </source>
</evidence>
<dbReference type="GO" id="GO:0006430">
    <property type="term" value="P:lysyl-tRNA aminoacylation"/>
    <property type="evidence" value="ECO:0007669"/>
    <property type="project" value="UniProtKB-UniRule"/>
</dbReference>
<evidence type="ECO:0000256" key="6">
    <source>
        <dbReference type="ARBA" id="ARBA00048573"/>
    </source>
</evidence>
<dbReference type="KEGG" id="mten:GWK48_04485"/>
<name>A0A6N0NUF0_9CREN</name>
<dbReference type="OrthoDB" id="131570at2157"/>
<evidence type="ECO:0000256" key="5">
    <source>
        <dbReference type="ARBA" id="ARBA00023146"/>
    </source>
</evidence>
<proteinExistence type="inferred from homology"/>
<dbReference type="EMBL" id="CP049074">
    <property type="protein sequence ID" value="QKQ99746.1"/>
    <property type="molecule type" value="Genomic_DNA"/>
</dbReference>
<dbReference type="PANTHER" id="PTHR42918:SF15">
    <property type="entry name" value="LYSINE--TRNA LIGASE, CHLOROPLASTIC_MITOCHONDRIAL"/>
    <property type="match status" value="1"/>
</dbReference>
<keyword evidence="11" id="KW-1185">Reference proteome</keyword>
<dbReference type="InterPro" id="IPR045864">
    <property type="entry name" value="aa-tRNA-synth_II/BPL/LPL"/>
</dbReference>
<dbReference type="InterPro" id="IPR018149">
    <property type="entry name" value="Lys-tRNA-synth_II_C"/>
</dbReference>
<keyword evidence="4 7" id="KW-0067">ATP-binding</keyword>
<dbReference type="Pfam" id="PF00152">
    <property type="entry name" value="tRNA-synt_2"/>
    <property type="match status" value="1"/>
</dbReference>
<reference evidence="10 11" key="1">
    <citation type="submission" date="2020-02" db="EMBL/GenBank/DDBJ databases">
        <title>Comparative genome analysis reveals the metabolism and evolution of the thermophilic archaeal genus Metallosphaera.</title>
        <authorList>
            <person name="Jiang C."/>
        </authorList>
    </citation>
    <scope>NUCLEOTIDE SEQUENCE [LARGE SCALE GENOMIC DNA]</scope>
    <source>
        <strain evidence="10 11">Ric-A</strain>
    </source>
</reference>
<sequence length="493" mass="57523">MKWDERRLNLLNEMKSEGINPYPQKYDLTHTITQLREIGKSREDRPKEPFLTGVKTAGRVANVRRHGKASFVDLFDDGEKLQIYLRINELGEKYEKFFKYVDRGDIVGVTGDLFFTAKGELTLLVKDFVMLSKSLIEPPDWSVMSPEFRYSHRYVDFLYNDKARKNMEIRFKILKEIRNFLNSEGFMEVETPILQPVYGGALARPFKSHINYLNEDWYLRISLELYLKRFIVGGFNKIFEIGKVFRNEDIDVTHNPEFTLMELYWAYADYIDIMNLTERLFKHLADKVLSGTKISYKIGEKTHEIDLSNFRRVSMYDSLSDLLGRNVETISDEELKAYLDKYGLTPRGSLYVRGLMIEKLFDKLVSPNLIQPTFVMDYPLETTPLCKPHRTKPGLVERFELYIAGVEFANAYTELNDPIMQDKLFREEQEMMKRGDQEAHPYDKDFITALSYGMPPTGGLGIGIDRLVMLFTDNQSIKEVIPFPMISSKLTEE</sequence>
<dbReference type="GO" id="GO:0000049">
    <property type="term" value="F:tRNA binding"/>
    <property type="evidence" value="ECO:0007669"/>
    <property type="project" value="TreeGrafter"/>
</dbReference>
<feature type="domain" description="Aminoacyl-transfer RNA synthetases class-II family profile" evidence="9">
    <location>
        <begin position="167"/>
        <end position="482"/>
    </location>
</feature>
<dbReference type="InterPro" id="IPR044136">
    <property type="entry name" value="Lys-tRNA-ligase_II_N"/>
</dbReference>
<keyword evidence="5 7" id="KW-0030">Aminoacyl-tRNA synthetase</keyword>
<evidence type="ECO:0000256" key="2">
    <source>
        <dbReference type="ARBA" id="ARBA00022723"/>
    </source>
</evidence>